<accession>A0ABT2B1S1</accession>
<protein>
    <submittedName>
        <fullName evidence="1">Uncharacterized protein</fullName>
    </submittedName>
</protein>
<organism evidence="1 2">
    <name type="scientific">Streptomyces pyxinicus</name>
    <dbReference type="NCBI Taxonomy" id="2970331"/>
    <lineage>
        <taxon>Bacteria</taxon>
        <taxon>Bacillati</taxon>
        <taxon>Actinomycetota</taxon>
        <taxon>Actinomycetes</taxon>
        <taxon>Kitasatosporales</taxon>
        <taxon>Streptomycetaceae</taxon>
        <taxon>Streptomyces</taxon>
    </lineage>
</organism>
<proteinExistence type="predicted"/>
<evidence type="ECO:0000313" key="2">
    <source>
        <dbReference type="Proteomes" id="UP001205612"/>
    </source>
</evidence>
<evidence type="ECO:0000313" key="1">
    <source>
        <dbReference type="EMBL" id="MCS0602472.1"/>
    </source>
</evidence>
<name>A0ABT2B1S1_9ACTN</name>
<sequence length="46" mass="4713">MANAAPAVTIRLLLIPTGLLVPPVLFDSDEANCGMTLSFAGRARGA</sequence>
<comment type="caution">
    <text evidence="1">The sequence shown here is derived from an EMBL/GenBank/DDBJ whole genome shotgun (WGS) entry which is preliminary data.</text>
</comment>
<reference evidence="1 2" key="1">
    <citation type="submission" date="2022-08" db="EMBL/GenBank/DDBJ databases">
        <authorList>
            <person name="Somphong A."/>
            <person name="Phongsopitanun W."/>
        </authorList>
    </citation>
    <scope>NUCLEOTIDE SEQUENCE [LARGE SCALE GENOMIC DNA]</scope>
    <source>
        <strain evidence="1 2">LP11</strain>
    </source>
</reference>
<dbReference type="EMBL" id="JANUGP010000009">
    <property type="protein sequence ID" value="MCS0602472.1"/>
    <property type="molecule type" value="Genomic_DNA"/>
</dbReference>
<keyword evidence="2" id="KW-1185">Reference proteome</keyword>
<dbReference type="Proteomes" id="UP001205612">
    <property type="component" value="Unassembled WGS sequence"/>
</dbReference>
<dbReference type="RefSeq" id="WP_258778981.1">
    <property type="nucleotide sequence ID" value="NZ_JANUGP010000009.1"/>
</dbReference>
<gene>
    <name evidence="1" type="ORF">NX794_14805</name>
</gene>